<evidence type="ECO:0000313" key="4">
    <source>
        <dbReference type="EnsemblPlants" id="KEH44425"/>
    </source>
</evidence>
<dbReference type="OrthoDB" id="1378131at2759"/>
<dbReference type="SMART" id="SM00568">
    <property type="entry name" value="GRAM"/>
    <property type="match status" value="1"/>
</dbReference>
<sequence length="252" mass="29060">MQISLLHELVSGTPIIFDQFQNSVNRYLLDSTSHQCQYPSKHQSKSLTNSNKKRLARKADSLSQKVQEHVRLRANISETIKRKLSLGAQILQVGGVEKVFMRYFSVSEDESLLKISQCYLSTTSGPLAGLLFISNEKVAFCSDRSIKVFNQKGQMRRIRYKVSPRLIYTNLFISLGFSKSRFFKILNGMYMSHVQVTIPLKNIKCVNQSQNVEKPTQKYINIVTVDNFDFWFMGVFNYHKTFNYLEKAISQA</sequence>
<evidence type="ECO:0000256" key="1">
    <source>
        <dbReference type="ARBA" id="ARBA00009414"/>
    </source>
</evidence>
<dbReference type="PANTHER" id="PTHR31969">
    <property type="entry name" value="GEM-LIKE PROTEIN 2"/>
    <property type="match status" value="1"/>
</dbReference>
<accession>A0A072W2G4</accession>
<keyword evidence="5" id="KW-1185">Reference proteome</keyword>
<organism evidence="3 5">
    <name type="scientific">Medicago truncatula</name>
    <name type="common">Barrel medic</name>
    <name type="synonym">Medicago tribuloides</name>
    <dbReference type="NCBI Taxonomy" id="3880"/>
    <lineage>
        <taxon>Eukaryota</taxon>
        <taxon>Viridiplantae</taxon>
        <taxon>Streptophyta</taxon>
        <taxon>Embryophyta</taxon>
        <taxon>Tracheophyta</taxon>
        <taxon>Spermatophyta</taxon>
        <taxon>Magnoliopsida</taxon>
        <taxon>eudicotyledons</taxon>
        <taxon>Gunneridae</taxon>
        <taxon>Pentapetalae</taxon>
        <taxon>rosids</taxon>
        <taxon>fabids</taxon>
        <taxon>Fabales</taxon>
        <taxon>Fabaceae</taxon>
        <taxon>Papilionoideae</taxon>
        <taxon>50 kb inversion clade</taxon>
        <taxon>NPAAA clade</taxon>
        <taxon>Hologalegina</taxon>
        <taxon>IRL clade</taxon>
        <taxon>Trifolieae</taxon>
        <taxon>Medicago</taxon>
    </lineage>
</organism>
<evidence type="ECO:0000313" key="5">
    <source>
        <dbReference type="Proteomes" id="UP000002051"/>
    </source>
</evidence>
<gene>
    <name evidence="4" type="primary">25485664</name>
    <name evidence="3" type="ordered locus">MTR_1g114690</name>
</gene>
<dbReference type="Proteomes" id="UP000002051">
    <property type="component" value="Unassembled WGS sequence"/>
</dbReference>
<protein>
    <submittedName>
        <fullName evidence="3">GRAM domain protein/ABA-responsive-like protein</fullName>
    </submittedName>
</protein>
<dbReference type="EnsemblPlants" id="KEH44425">
    <property type="protein sequence ID" value="KEH44425"/>
    <property type="gene ID" value="MTR_1g114690"/>
</dbReference>
<evidence type="ECO:0000313" key="3">
    <source>
        <dbReference type="EMBL" id="KEH44425.1"/>
    </source>
</evidence>
<dbReference type="HOGENOM" id="CLU_063785_0_2_1"/>
<reference evidence="3 5" key="1">
    <citation type="journal article" date="2011" name="Nature">
        <title>The Medicago genome provides insight into the evolution of rhizobial symbioses.</title>
        <authorList>
            <person name="Young N.D."/>
            <person name="Debelle F."/>
            <person name="Oldroyd G.E."/>
            <person name="Geurts R."/>
            <person name="Cannon S.B."/>
            <person name="Udvardi M.K."/>
            <person name="Benedito V.A."/>
            <person name="Mayer K.F."/>
            <person name="Gouzy J."/>
            <person name="Schoof H."/>
            <person name="Van de Peer Y."/>
            <person name="Proost S."/>
            <person name="Cook D.R."/>
            <person name="Meyers B.C."/>
            <person name="Spannagl M."/>
            <person name="Cheung F."/>
            <person name="De Mita S."/>
            <person name="Krishnakumar V."/>
            <person name="Gundlach H."/>
            <person name="Zhou S."/>
            <person name="Mudge J."/>
            <person name="Bharti A.K."/>
            <person name="Murray J.D."/>
            <person name="Naoumkina M.A."/>
            <person name="Rosen B."/>
            <person name="Silverstein K.A."/>
            <person name="Tang H."/>
            <person name="Rombauts S."/>
            <person name="Zhao P.X."/>
            <person name="Zhou P."/>
            <person name="Barbe V."/>
            <person name="Bardou P."/>
            <person name="Bechner M."/>
            <person name="Bellec A."/>
            <person name="Berger A."/>
            <person name="Berges H."/>
            <person name="Bidwell S."/>
            <person name="Bisseling T."/>
            <person name="Choisne N."/>
            <person name="Couloux A."/>
            <person name="Denny R."/>
            <person name="Deshpande S."/>
            <person name="Dai X."/>
            <person name="Doyle J.J."/>
            <person name="Dudez A.M."/>
            <person name="Farmer A.D."/>
            <person name="Fouteau S."/>
            <person name="Franken C."/>
            <person name="Gibelin C."/>
            <person name="Gish J."/>
            <person name="Goldstein S."/>
            <person name="Gonzalez A.J."/>
            <person name="Green P.J."/>
            <person name="Hallab A."/>
            <person name="Hartog M."/>
            <person name="Hua A."/>
            <person name="Humphray S.J."/>
            <person name="Jeong D.H."/>
            <person name="Jing Y."/>
            <person name="Jocker A."/>
            <person name="Kenton S.M."/>
            <person name="Kim D.J."/>
            <person name="Klee K."/>
            <person name="Lai H."/>
            <person name="Lang C."/>
            <person name="Lin S."/>
            <person name="Macmil S.L."/>
            <person name="Magdelenat G."/>
            <person name="Matthews L."/>
            <person name="McCorrison J."/>
            <person name="Monaghan E.L."/>
            <person name="Mun J.H."/>
            <person name="Najar F.Z."/>
            <person name="Nicholson C."/>
            <person name="Noirot C."/>
            <person name="O'Bleness M."/>
            <person name="Paule C.R."/>
            <person name="Poulain J."/>
            <person name="Prion F."/>
            <person name="Qin B."/>
            <person name="Qu C."/>
            <person name="Retzel E.F."/>
            <person name="Riddle C."/>
            <person name="Sallet E."/>
            <person name="Samain S."/>
            <person name="Samson N."/>
            <person name="Sanders I."/>
            <person name="Saurat O."/>
            <person name="Scarpelli C."/>
            <person name="Schiex T."/>
            <person name="Segurens B."/>
            <person name="Severin A.J."/>
            <person name="Sherrier D.J."/>
            <person name="Shi R."/>
            <person name="Sims S."/>
            <person name="Singer S.R."/>
            <person name="Sinharoy S."/>
            <person name="Sterck L."/>
            <person name="Viollet A."/>
            <person name="Wang B.B."/>
            <person name="Wang K."/>
            <person name="Wang M."/>
            <person name="Wang X."/>
            <person name="Warfsmann J."/>
            <person name="Weissenbach J."/>
            <person name="White D.D."/>
            <person name="White J.D."/>
            <person name="Wiley G.B."/>
            <person name="Wincker P."/>
            <person name="Xing Y."/>
            <person name="Yang L."/>
            <person name="Yao Z."/>
            <person name="Ying F."/>
            <person name="Zhai J."/>
            <person name="Zhou L."/>
            <person name="Zuber A."/>
            <person name="Denarie J."/>
            <person name="Dixon R.A."/>
            <person name="May G.D."/>
            <person name="Schwartz D.C."/>
            <person name="Rogers J."/>
            <person name="Quetier F."/>
            <person name="Town C.D."/>
            <person name="Roe B.A."/>
        </authorList>
    </citation>
    <scope>NUCLEOTIDE SEQUENCE [LARGE SCALE GENOMIC DNA]</scope>
    <source>
        <strain evidence="3">A17</strain>
        <strain evidence="4 5">cv. Jemalong A17</strain>
    </source>
</reference>
<name>A0A072W2G4_MEDTR</name>
<reference evidence="4" key="3">
    <citation type="submission" date="2015-04" db="UniProtKB">
        <authorList>
            <consortium name="EnsemblPlants"/>
        </authorList>
    </citation>
    <scope>IDENTIFICATION</scope>
    <source>
        <strain evidence="4">cv. Jemalong A17</strain>
    </source>
</reference>
<comment type="similarity">
    <text evidence="1">Belongs to the GEM family.</text>
</comment>
<feature type="domain" description="GRAM" evidence="2">
    <location>
        <begin position="98"/>
        <end position="210"/>
    </location>
</feature>
<dbReference type="Gene3D" id="2.30.29.30">
    <property type="entry name" value="Pleckstrin-homology domain (PH domain)/Phosphotyrosine-binding domain (PTB)"/>
    <property type="match status" value="1"/>
</dbReference>
<reference evidence="3 5" key="2">
    <citation type="journal article" date="2014" name="BMC Genomics">
        <title>An improved genome release (version Mt4.0) for the model legume Medicago truncatula.</title>
        <authorList>
            <person name="Tang H."/>
            <person name="Krishnakumar V."/>
            <person name="Bidwell S."/>
            <person name="Rosen B."/>
            <person name="Chan A."/>
            <person name="Zhou S."/>
            <person name="Gentzbittel L."/>
            <person name="Childs K.L."/>
            <person name="Yandell M."/>
            <person name="Gundlach H."/>
            <person name="Mayer K.F."/>
            <person name="Schwartz D.C."/>
            <person name="Town C.D."/>
        </authorList>
    </citation>
    <scope>GENOME REANNOTATION</scope>
    <source>
        <strain evidence="3">A17</strain>
        <strain evidence="4 5">cv. Jemalong A17</strain>
    </source>
</reference>
<dbReference type="AlphaFoldDB" id="A0A072W2G4"/>
<dbReference type="Pfam" id="PF02893">
    <property type="entry name" value="GRAM"/>
    <property type="match status" value="1"/>
</dbReference>
<dbReference type="ExpressionAtlas" id="A0A072W2G4">
    <property type="expression patterns" value="differential"/>
</dbReference>
<dbReference type="STRING" id="3880.A0A072W2G4"/>
<dbReference type="InterPro" id="IPR004182">
    <property type="entry name" value="GRAM"/>
</dbReference>
<dbReference type="EMBL" id="CM001217">
    <property type="protein sequence ID" value="KEH44425.1"/>
    <property type="molecule type" value="Genomic_DNA"/>
</dbReference>
<dbReference type="InterPro" id="IPR011993">
    <property type="entry name" value="PH-like_dom_sf"/>
</dbReference>
<dbReference type="InterPro" id="IPR037848">
    <property type="entry name" value="GEM-like"/>
</dbReference>
<evidence type="ECO:0000259" key="2">
    <source>
        <dbReference type="SMART" id="SM00568"/>
    </source>
</evidence>
<proteinExistence type="inferred from homology"/>